<keyword evidence="3" id="KW-1185">Reference proteome</keyword>
<evidence type="ECO:0000256" key="1">
    <source>
        <dbReference type="ARBA" id="ARBA00010554"/>
    </source>
</evidence>
<comment type="caution">
    <text evidence="2">The sequence shown here is derived from an EMBL/GenBank/DDBJ whole genome shotgun (WGS) entry which is preliminary data.</text>
</comment>
<dbReference type="RefSeq" id="WP_066853381.1">
    <property type="nucleotide sequence ID" value="NZ_JXMS01000007.1"/>
</dbReference>
<dbReference type="InterPro" id="IPR011322">
    <property type="entry name" value="N-reg_PII-like_a/b"/>
</dbReference>
<proteinExistence type="inferred from homology"/>
<dbReference type="Gene3D" id="3.30.70.120">
    <property type="match status" value="1"/>
</dbReference>
<dbReference type="PANTHER" id="PTHR35983">
    <property type="entry name" value="UPF0166 PROTEIN TM_0021"/>
    <property type="match status" value="1"/>
</dbReference>
<dbReference type="EMBL" id="JXMS01000007">
    <property type="protein sequence ID" value="OBQ54497.1"/>
    <property type="molecule type" value="Genomic_DNA"/>
</dbReference>
<protein>
    <submittedName>
        <fullName evidence="2">Uncharacterized protein</fullName>
    </submittedName>
</protein>
<dbReference type="InterPro" id="IPR003793">
    <property type="entry name" value="UPF0166"/>
</dbReference>
<sequence length="116" mass="12947">MKECTKVERLTCIVDEDRTHNGEPLYRAIVNAAQENGIGGATVTRGIMGFGAGKRIHRDRPLGRNSDLPIVIRIVDEKDKLDVFSKDLCEMVEQGIILREPVHMCLVRCGGETIKE</sequence>
<organism evidence="2 3">
    <name type="scientific">Halodesulfovibrio spirochaetisodalis</name>
    <dbReference type="NCBI Taxonomy" id="1560234"/>
    <lineage>
        <taxon>Bacteria</taxon>
        <taxon>Pseudomonadati</taxon>
        <taxon>Thermodesulfobacteriota</taxon>
        <taxon>Desulfovibrionia</taxon>
        <taxon>Desulfovibrionales</taxon>
        <taxon>Desulfovibrionaceae</taxon>
        <taxon>Halodesulfovibrio</taxon>
    </lineage>
</organism>
<evidence type="ECO:0000313" key="3">
    <source>
        <dbReference type="Proteomes" id="UP000091979"/>
    </source>
</evidence>
<dbReference type="Proteomes" id="UP000091979">
    <property type="component" value="Unassembled WGS sequence"/>
</dbReference>
<dbReference type="InterPro" id="IPR015867">
    <property type="entry name" value="N-reg_PII/ATP_PRibTrfase_C"/>
</dbReference>
<evidence type="ECO:0000313" key="2">
    <source>
        <dbReference type="EMBL" id="OBQ54497.1"/>
    </source>
</evidence>
<dbReference type="SUPFAM" id="SSF54913">
    <property type="entry name" value="GlnB-like"/>
    <property type="match status" value="1"/>
</dbReference>
<comment type="similarity">
    <text evidence="1">Belongs to the UPF0166 family.</text>
</comment>
<accession>A0A1B7XG53</accession>
<name>A0A1B7XG53_9BACT</name>
<dbReference type="Pfam" id="PF02641">
    <property type="entry name" value="DUF190"/>
    <property type="match status" value="1"/>
</dbReference>
<reference evidence="2 3" key="1">
    <citation type="submission" date="2015-01" db="EMBL/GenBank/DDBJ databases">
        <title>Desulfovibrio sp. JC271 draft genome sequence.</title>
        <authorList>
            <person name="Shivani Y."/>
            <person name="Subhash Y."/>
            <person name="Sasikala C."/>
            <person name="Ramana C.V."/>
        </authorList>
    </citation>
    <scope>NUCLEOTIDE SEQUENCE [LARGE SCALE GENOMIC DNA]</scope>
    <source>
        <strain evidence="2 3">JC271</strain>
    </source>
</reference>
<dbReference type="OrthoDB" id="9795599at2"/>
<gene>
    <name evidence="2" type="ORF">SP90_05420</name>
</gene>
<dbReference type="PATRIC" id="fig|1560234.3.peg.3055"/>
<dbReference type="AlphaFoldDB" id="A0A1B7XG53"/>
<dbReference type="PANTHER" id="PTHR35983:SF1">
    <property type="entry name" value="UPF0166 PROTEIN TM_0021"/>
    <property type="match status" value="1"/>
</dbReference>